<organism evidence="1 2">
    <name type="scientific">Pectobacterium quasiaquaticum</name>
    <dbReference type="NCBI Taxonomy" id="2774015"/>
    <lineage>
        <taxon>Bacteria</taxon>
        <taxon>Pseudomonadati</taxon>
        <taxon>Pseudomonadota</taxon>
        <taxon>Gammaproteobacteria</taxon>
        <taxon>Enterobacterales</taxon>
        <taxon>Pectobacteriaceae</taxon>
        <taxon>Pectobacterium</taxon>
    </lineage>
</organism>
<dbReference type="RefSeq" id="WP_193399585.1">
    <property type="nucleotide sequence ID" value="NZ_CP065177.1"/>
</dbReference>
<sequence>MKYITCQNCYSSYESEETRCPDCNASQGKKDDGVIFFTDDVRSEISRLGGIVYDIIPLSFERYIVPCEWGVIFFDNKNQFSWNYLCGIIDSVEVNEYVEVIHGNDKDYLSVEKGNLIKREKLK</sequence>
<dbReference type="KEGG" id="pqu:IG609_004610"/>
<gene>
    <name evidence="1" type="ORF">IG609_004610</name>
</gene>
<dbReference type="Proteomes" id="UP000806577">
    <property type="component" value="Chromosome"/>
</dbReference>
<evidence type="ECO:0000313" key="2">
    <source>
        <dbReference type="Proteomes" id="UP000806577"/>
    </source>
</evidence>
<protein>
    <submittedName>
        <fullName evidence="1">Uncharacterized protein</fullName>
    </submittedName>
</protein>
<evidence type="ECO:0000313" key="1">
    <source>
        <dbReference type="EMBL" id="URG49849.1"/>
    </source>
</evidence>
<dbReference type="EMBL" id="CP065177">
    <property type="protein sequence ID" value="URG49849.1"/>
    <property type="molecule type" value="Genomic_DNA"/>
</dbReference>
<reference evidence="1 2" key="1">
    <citation type="journal article" date="2021" name="Int. J. Syst. Evol. Microbiol.">
        <title>&lt;i&gt;Pectobacterium quasiaquaticum&lt;/i&gt; sp. nov., isolated from waterways.</title>
        <authorList>
            <person name="Ben Moussa H."/>
            <person name="Pedron J."/>
            <person name="Bertrand C."/>
            <person name="Hecquet A."/>
            <person name="Barny M.A."/>
        </authorList>
    </citation>
    <scope>NUCLEOTIDE SEQUENCE [LARGE SCALE GENOMIC DNA]</scope>
    <source>
        <strain evidence="1 2">A477-S1-J17</strain>
    </source>
</reference>
<accession>A0A9Q2IDW6</accession>
<name>A0A9Q2IDW6_9GAMM</name>
<dbReference type="AlphaFoldDB" id="A0A9Q2IDW6"/>
<keyword evidence="2" id="KW-1185">Reference proteome</keyword>
<proteinExistence type="predicted"/>